<dbReference type="InterPro" id="IPR006680">
    <property type="entry name" value="Amidohydro-rel"/>
</dbReference>
<keyword evidence="4" id="KW-1185">Reference proteome</keyword>
<proteinExistence type="predicted"/>
<evidence type="ECO:0000259" key="2">
    <source>
        <dbReference type="Pfam" id="PF04909"/>
    </source>
</evidence>
<dbReference type="PANTHER" id="PTHR21240">
    <property type="entry name" value="2-AMINO-3-CARBOXYLMUCONATE-6-SEMIALDEHYDE DECARBOXYLASE"/>
    <property type="match status" value="1"/>
</dbReference>
<dbReference type="GO" id="GO:0016831">
    <property type="term" value="F:carboxy-lyase activity"/>
    <property type="evidence" value="ECO:0007669"/>
    <property type="project" value="InterPro"/>
</dbReference>
<evidence type="ECO:0000256" key="1">
    <source>
        <dbReference type="ARBA" id="ARBA00023239"/>
    </source>
</evidence>
<dbReference type="InterPro" id="IPR032465">
    <property type="entry name" value="ACMSD"/>
</dbReference>
<evidence type="ECO:0000313" key="3">
    <source>
        <dbReference type="EMBL" id="NBG86876.1"/>
    </source>
</evidence>
<dbReference type="Gene3D" id="3.20.20.140">
    <property type="entry name" value="Metal-dependent hydrolases"/>
    <property type="match status" value="1"/>
</dbReference>
<dbReference type="GO" id="GO:0016787">
    <property type="term" value="F:hydrolase activity"/>
    <property type="evidence" value="ECO:0007669"/>
    <property type="project" value="InterPro"/>
</dbReference>
<organism evidence="3 4">
    <name type="scientific">Isachenkonia alkalipeptolytica</name>
    <dbReference type="NCBI Taxonomy" id="2565777"/>
    <lineage>
        <taxon>Bacteria</taxon>
        <taxon>Bacillati</taxon>
        <taxon>Bacillota</taxon>
        <taxon>Clostridia</taxon>
        <taxon>Eubacteriales</taxon>
        <taxon>Clostridiaceae</taxon>
        <taxon>Isachenkonia</taxon>
    </lineage>
</organism>
<keyword evidence="1" id="KW-0456">Lyase</keyword>
<sequence length="281" mass="32431">MLGGIKVNWNTIPKIDAHVHILPEENRRSFIKYQGQDCVWAKAELSQYIKHMDEYNIEKAILQPTNDAYMYFSARKTNEYLAEIVKKYPNRFLAFADISFNGSYILDEAPKELEYAIKQLGLSGLKIHPSNLNIDADDLRLIPVLRKAAELKVPVMYHANPCLTGFHDNCAPDKINKMIKIFPDIQFITAHMGGMKYLDALSGCKWVDISFILPEFIGLYGLEQTNRILRMFGADRLIFGTDYPEREYKVYCSILDKMDFTEEEKRKIAYGNIKLVLQIAK</sequence>
<dbReference type="Pfam" id="PF04909">
    <property type="entry name" value="Amidohydro_2"/>
    <property type="match status" value="1"/>
</dbReference>
<gene>
    <name evidence="3" type="ORF">ISALK_00030</name>
</gene>
<protein>
    <recommendedName>
        <fullName evidence="2">Amidohydrolase-related domain-containing protein</fullName>
    </recommendedName>
</protein>
<feature type="domain" description="Amidohydrolase-related" evidence="2">
    <location>
        <begin position="15"/>
        <end position="272"/>
    </location>
</feature>
<dbReference type="PANTHER" id="PTHR21240:SF28">
    <property type="entry name" value="ISO-OROTATE DECARBOXYLASE (EUROFUNG)"/>
    <property type="match status" value="1"/>
</dbReference>
<dbReference type="GO" id="GO:0005737">
    <property type="term" value="C:cytoplasm"/>
    <property type="evidence" value="ECO:0007669"/>
    <property type="project" value="TreeGrafter"/>
</dbReference>
<evidence type="ECO:0000313" key="4">
    <source>
        <dbReference type="Proteomes" id="UP000449710"/>
    </source>
</evidence>
<accession>A0AA44BDX0</accession>
<dbReference type="SUPFAM" id="SSF51556">
    <property type="entry name" value="Metallo-dependent hydrolases"/>
    <property type="match status" value="1"/>
</dbReference>
<comment type="caution">
    <text evidence="3">The sequence shown here is derived from an EMBL/GenBank/DDBJ whole genome shotgun (WGS) entry which is preliminary data.</text>
</comment>
<dbReference type="Proteomes" id="UP000449710">
    <property type="component" value="Unassembled WGS sequence"/>
</dbReference>
<dbReference type="GO" id="GO:0019748">
    <property type="term" value="P:secondary metabolic process"/>
    <property type="evidence" value="ECO:0007669"/>
    <property type="project" value="TreeGrafter"/>
</dbReference>
<dbReference type="InterPro" id="IPR032466">
    <property type="entry name" value="Metal_Hydrolase"/>
</dbReference>
<dbReference type="AlphaFoldDB" id="A0AA44BDX0"/>
<name>A0AA44BDX0_9CLOT</name>
<dbReference type="EMBL" id="SUMG01000001">
    <property type="protein sequence ID" value="NBG86876.1"/>
    <property type="molecule type" value="Genomic_DNA"/>
</dbReference>
<reference evidence="3 4" key="1">
    <citation type="submission" date="2019-04" db="EMBL/GenBank/DDBJ databases">
        <title>Isachenkonia alkalipeptolytica gen. nov. sp. nov. a new anaerobic, alkiliphilic organothrophic bacterium capable to reduce synthesized ferrihydrite isolated from a soda lake.</title>
        <authorList>
            <person name="Toshchakov S.V."/>
            <person name="Zavarzina D.G."/>
            <person name="Zhilina T.N."/>
            <person name="Kostrikina N.A."/>
            <person name="Kublanov I.V."/>
        </authorList>
    </citation>
    <scope>NUCLEOTIDE SEQUENCE [LARGE SCALE GENOMIC DNA]</scope>
    <source>
        <strain evidence="3 4">Z-1701</strain>
    </source>
</reference>